<dbReference type="Gene3D" id="3.10.20.90">
    <property type="entry name" value="Phosphatidylinositol 3-kinase Catalytic Subunit, Chain A, domain 1"/>
    <property type="match status" value="1"/>
</dbReference>
<evidence type="ECO:0000256" key="1">
    <source>
        <dbReference type="SAM" id="MobiDB-lite"/>
    </source>
</evidence>
<keyword evidence="2" id="KW-0808">Transferase</keyword>
<proteinExistence type="predicted"/>
<evidence type="ECO:0000313" key="3">
    <source>
        <dbReference type="Proteomes" id="UP000028990"/>
    </source>
</evidence>
<feature type="compositionally biased region" description="Polar residues" evidence="1">
    <location>
        <begin position="97"/>
        <end position="118"/>
    </location>
</feature>
<feature type="compositionally biased region" description="Low complexity" evidence="1">
    <location>
        <begin position="40"/>
        <end position="50"/>
    </location>
</feature>
<dbReference type="EMBL" id="KN122090">
    <property type="protein sequence ID" value="KFO33429.1"/>
    <property type="molecule type" value="Genomic_DNA"/>
</dbReference>
<evidence type="ECO:0000313" key="2">
    <source>
        <dbReference type="EMBL" id="KFO33429.1"/>
    </source>
</evidence>
<feature type="compositionally biased region" description="Polar residues" evidence="1">
    <location>
        <begin position="72"/>
        <end position="90"/>
    </location>
</feature>
<dbReference type="GO" id="GO:0016301">
    <property type="term" value="F:kinase activity"/>
    <property type="evidence" value="ECO:0007669"/>
    <property type="project" value="UniProtKB-KW"/>
</dbReference>
<keyword evidence="3" id="KW-1185">Reference proteome</keyword>
<keyword evidence="2" id="KW-0418">Kinase</keyword>
<feature type="region of interest" description="Disordered" evidence="1">
    <location>
        <begin position="30"/>
        <end position="128"/>
    </location>
</feature>
<protein>
    <submittedName>
        <fullName evidence="2">Protein kinase C iota type</fullName>
    </submittedName>
</protein>
<name>A0A091DMQ4_FUKDA</name>
<dbReference type="Proteomes" id="UP000028990">
    <property type="component" value="Unassembled WGS sequence"/>
</dbReference>
<dbReference type="AlphaFoldDB" id="A0A091DMQ4"/>
<sequence>MLSCFSSSRGRSLRTPGRESICEKLRRWLTPSRSRRPHCSSDTTVSVTDTPGKVSPVVTTSDLPKSRCPSEVSLNPNTIGTEAGKSSGQESPHPETPSRSGQVSREQGTENLESQSPGEETEVIDTRPGEMHRSLVYIHPGLANAIGNNITESLVEFRPVWSMKAARLHSFTKPFLPIFLGSQPVYGPFFPGTSTTHTSTPSVLSLGRDIMTASFENPNSFEDLCDKGQDVWCLDNKHLFTTNWVEEEGVPYTESPPLELEEAMMLSELKKDSELLVNASPCIAEHPKVLCIDV</sequence>
<gene>
    <name evidence="2" type="ORF">H920_05165</name>
</gene>
<accession>A0A091DMQ4</accession>
<reference evidence="2 3" key="1">
    <citation type="submission" date="2013-11" db="EMBL/GenBank/DDBJ databases">
        <title>The Damaraland mole rat (Fukomys damarensis) genome and evolution of African mole rats.</title>
        <authorList>
            <person name="Gladyshev V.N."/>
            <person name="Fang X."/>
        </authorList>
    </citation>
    <scope>NUCLEOTIDE SEQUENCE [LARGE SCALE GENOMIC DNA]</scope>
    <source>
        <tissue evidence="2">Liver</tissue>
    </source>
</reference>
<organism evidence="2 3">
    <name type="scientific">Fukomys damarensis</name>
    <name type="common">Damaraland mole rat</name>
    <name type="synonym">Cryptomys damarensis</name>
    <dbReference type="NCBI Taxonomy" id="885580"/>
    <lineage>
        <taxon>Eukaryota</taxon>
        <taxon>Metazoa</taxon>
        <taxon>Chordata</taxon>
        <taxon>Craniata</taxon>
        <taxon>Vertebrata</taxon>
        <taxon>Euteleostomi</taxon>
        <taxon>Mammalia</taxon>
        <taxon>Eutheria</taxon>
        <taxon>Euarchontoglires</taxon>
        <taxon>Glires</taxon>
        <taxon>Rodentia</taxon>
        <taxon>Hystricomorpha</taxon>
        <taxon>Bathyergidae</taxon>
        <taxon>Fukomys</taxon>
    </lineage>
</organism>